<evidence type="ECO:0000256" key="1">
    <source>
        <dbReference type="SAM" id="MobiDB-lite"/>
    </source>
</evidence>
<feature type="region of interest" description="Disordered" evidence="1">
    <location>
        <begin position="1"/>
        <end position="161"/>
    </location>
</feature>
<dbReference type="EMBL" id="JAKJXP020000042">
    <property type="protein sequence ID" value="KAK7752036.1"/>
    <property type="molecule type" value="Genomic_DNA"/>
</dbReference>
<feature type="compositionally biased region" description="Polar residues" evidence="1">
    <location>
        <begin position="7"/>
        <end position="24"/>
    </location>
</feature>
<protein>
    <submittedName>
        <fullName evidence="2">Uncharacterized protein</fullName>
    </submittedName>
</protein>
<feature type="compositionally biased region" description="Basic and acidic residues" evidence="1">
    <location>
        <begin position="70"/>
        <end position="96"/>
    </location>
</feature>
<sequence length="161" mass="17543">MEPSQPPSNAAYTTEGNPTTSNPAEQREAHNNHPQGRIIDERRKPSSNYPQDQEAVPSSLGYGIHGAPPGEERSGKTDEQIGRHQELEGDKMRMLNEGEVADAVHRKPGATGSQPDLASDLDRKKQEQASKRGIIKEQKEHGQVSEFGDARAAQQEGLGDV</sequence>
<dbReference type="Proteomes" id="UP001320420">
    <property type="component" value="Unassembled WGS sequence"/>
</dbReference>
<organism evidence="2 3">
    <name type="scientific">Diatrype stigma</name>
    <dbReference type="NCBI Taxonomy" id="117547"/>
    <lineage>
        <taxon>Eukaryota</taxon>
        <taxon>Fungi</taxon>
        <taxon>Dikarya</taxon>
        <taxon>Ascomycota</taxon>
        <taxon>Pezizomycotina</taxon>
        <taxon>Sordariomycetes</taxon>
        <taxon>Xylariomycetidae</taxon>
        <taxon>Xylariales</taxon>
        <taxon>Diatrypaceae</taxon>
        <taxon>Diatrype</taxon>
    </lineage>
</organism>
<keyword evidence="3" id="KW-1185">Reference proteome</keyword>
<dbReference type="AlphaFoldDB" id="A0AAN9UQ76"/>
<name>A0AAN9UQ76_9PEZI</name>
<evidence type="ECO:0000313" key="3">
    <source>
        <dbReference type="Proteomes" id="UP001320420"/>
    </source>
</evidence>
<gene>
    <name evidence="2" type="ORF">SLS62_006000</name>
</gene>
<comment type="caution">
    <text evidence="2">The sequence shown here is derived from an EMBL/GenBank/DDBJ whole genome shotgun (WGS) entry which is preliminary data.</text>
</comment>
<proteinExistence type="predicted"/>
<evidence type="ECO:0000313" key="2">
    <source>
        <dbReference type="EMBL" id="KAK7752036.1"/>
    </source>
</evidence>
<reference evidence="2 3" key="1">
    <citation type="submission" date="2024-02" db="EMBL/GenBank/DDBJ databases">
        <title>De novo assembly and annotation of 12 fungi associated with fruit tree decline syndrome in Ontario, Canada.</title>
        <authorList>
            <person name="Sulman M."/>
            <person name="Ellouze W."/>
            <person name="Ilyukhin E."/>
        </authorList>
    </citation>
    <scope>NUCLEOTIDE SEQUENCE [LARGE SCALE GENOMIC DNA]</scope>
    <source>
        <strain evidence="2 3">M11/M66-122</strain>
    </source>
</reference>
<accession>A0AAN9UQ76</accession>
<feature type="compositionally biased region" description="Basic and acidic residues" evidence="1">
    <location>
        <begin position="120"/>
        <end position="143"/>
    </location>
</feature>